<keyword evidence="4" id="KW-1185">Reference proteome</keyword>
<keyword evidence="2" id="KW-1133">Transmembrane helix</keyword>
<feature type="transmembrane region" description="Helical" evidence="2">
    <location>
        <begin position="150"/>
        <end position="172"/>
    </location>
</feature>
<keyword evidence="1" id="KW-0040">ANK repeat</keyword>
<organism evidence="3 4">
    <name type="scientific">Globisporangium ultimum (strain ATCC 200006 / CBS 805.95 / DAOM BR144)</name>
    <name type="common">Pythium ultimum</name>
    <dbReference type="NCBI Taxonomy" id="431595"/>
    <lineage>
        <taxon>Eukaryota</taxon>
        <taxon>Sar</taxon>
        <taxon>Stramenopiles</taxon>
        <taxon>Oomycota</taxon>
        <taxon>Peronosporomycetes</taxon>
        <taxon>Pythiales</taxon>
        <taxon>Pythiaceae</taxon>
        <taxon>Globisporangium</taxon>
    </lineage>
</organism>
<name>K3WZM6_GLOUD</name>
<dbReference type="PROSITE" id="PS50088">
    <property type="entry name" value="ANK_REPEAT"/>
    <property type="match status" value="1"/>
</dbReference>
<dbReference type="EnsemblProtists" id="PYU1_T010425">
    <property type="protein sequence ID" value="PYU1_T010425"/>
    <property type="gene ID" value="PYU1_G010403"/>
</dbReference>
<keyword evidence="2" id="KW-0812">Transmembrane</keyword>
<dbReference type="EMBL" id="GL376602">
    <property type="status" value="NOT_ANNOTATED_CDS"/>
    <property type="molecule type" value="Genomic_DNA"/>
</dbReference>
<protein>
    <submittedName>
        <fullName evidence="3">Uncharacterized protein</fullName>
    </submittedName>
</protein>
<feature type="transmembrane region" description="Helical" evidence="2">
    <location>
        <begin position="62"/>
        <end position="84"/>
    </location>
</feature>
<accession>K3WZM6</accession>
<proteinExistence type="predicted"/>
<reference evidence="3" key="3">
    <citation type="submission" date="2015-02" db="UniProtKB">
        <authorList>
            <consortium name="EnsemblProtists"/>
        </authorList>
    </citation>
    <scope>IDENTIFICATION</scope>
    <source>
        <strain evidence="3">DAOM BR144</strain>
    </source>
</reference>
<evidence type="ECO:0000313" key="4">
    <source>
        <dbReference type="Proteomes" id="UP000019132"/>
    </source>
</evidence>
<evidence type="ECO:0000256" key="1">
    <source>
        <dbReference type="PROSITE-ProRule" id="PRU00023"/>
    </source>
</evidence>
<feature type="repeat" description="ANK" evidence="1">
    <location>
        <begin position="262"/>
        <end position="294"/>
    </location>
</feature>
<dbReference type="InterPro" id="IPR002110">
    <property type="entry name" value="Ankyrin_rpt"/>
</dbReference>
<evidence type="ECO:0000256" key="2">
    <source>
        <dbReference type="SAM" id="Phobius"/>
    </source>
</evidence>
<dbReference type="PROSITE" id="PS50297">
    <property type="entry name" value="ANK_REP_REGION"/>
    <property type="match status" value="1"/>
</dbReference>
<dbReference type="VEuPathDB" id="FungiDB:PYU1_G010403"/>
<dbReference type="Proteomes" id="UP000019132">
    <property type="component" value="Unassembled WGS sequence"/>
</dbReference>
<evidence type="ECO:0000313" key="3">
    <source>
        <dbReference type="EnsemblProtists" id="PYU1_T010425"/>
    </source>
</evidence>
<reference evidence="4" key="2">
    <citation type="submission" date="2010-04" db="EMBL/GenBank/DDBJ databases">
        <authorList>
            <person name="Buell R."/>
            <person name="Hamilton J."/>
            <person name="Hostetler J."/>
        </authorList>
    </citation>
    <scope>NUCLEOTIDE SEQUENCE [LARGE SCALE GENOMIC DNA]</scope>
    <source>
        <strain evidence="4">DAOM:BR144</strain>
    </source>
</reference>
<feature type="transmembrane region" description="Helical" evidence="2">
    <location>
        <begin position="117"/>
        <end position="138"/>
    </location>
</feature>
<reference evidence="4" key="1">
    <citation type="journal article" date="2010" name="Genome Biol.">
        <title>Genome sequence of the necrotrophic plant pathogen Pythium ultimum reveals original pathogenicity mechanisms and effector repertoire.</title>
        <authorList>
            <person name="Levesque C.A."/>
            <person name="Brouwer H."/>
            <person name="Cano L."/>
            <person name="Hamilton J.P."/>
            <person name="Holt C."/>
            <person name="Huitema E."/>
            <person name="Raffaele S."/>
            <person name="Robideau G.P."/>
            <person name="Thines M."/>
            <person name="Win J."/>
            <person name="Zerillo M.M."/>
            <person name="Beakes G.W."/>
            <person name="Boore J.L."/>
            <person name="Busam D."/>
            <person name="Dumas B."/>
            <person name="Ferriera S."/>
            <person name="Fuerstenberg S.I."/>
            <person name="Gachon C.M."/>
            <person name="Gaulin E."/>
            <person name="Govers F."/>
            <person name="Grenville-Briggs L."/>
            <person name="Horner N."/>
            <person name="Hostetler J."/>
            <person name="Jiang R.H."/>
            <person name="Johnson J."/>
            <person name="Krajaejun T."/>
            <person name="Lin H."/>
            <person name="Meijer H.J."/>
            <person name="Moore B."/>
            <person name="Morris P."/>
            <person name="Phuntmart V."/>
            <person name="Puiu D."/>
            <person name="Shetty J."/>
            <person name="Stajich J.E."/>
            <person name="Tripathy S."/>
            <person name="Wawra S."/>
            <person name="van West P."/>
            <person name="Whitty B.R."/>
            <person name="Coutinho P.M."/>
            <person name="Henrissat B."/>
            <person name="Martin F."/>
            <person name="Thomas P.D."/>
            <person name="Tyler B.M."/>
            <person name="De Vries R.P."/>
            <person name="Kamoun S."/>
            <person name="Yandell M."/>
            <person name="Tisserat N."/>
            <person name="Buell C.R."/>
        </authorList>
    </citation>
    <scope>NUCLEOTIDE SEQUENCE</scope>
    <source>
        <strain evidence="4">DAOM:BR144</strain>
    </source>
</reference>
<sequence length="300" mass="33836">MYIVSIFCAIGVWCFWVDRTPIADGGVYVADVLASIAFQRVECPKGSDASCGSCSNMAVYAMLVYSTLPAVVLVGLPATCIRLFEPFKRQARDEELSDAAEGKLKVTRTIYMQICELLCSGILLFNMLVFLYFAYSITRGDNFACSLVRVQVYMFGAIITFSGVMIEITYFARFREHVKMQLGAFLESMQTSDGLSRTPNRFRTPRACVIIDIRKRFLEETVLGNLHEIEKILVEAKHFLGDDFVADLYRDASITFGLFGRSMKNPLHVAAFHGNIPVMKLLVNEGFRLRQIKAIAVQYW</sequence>
<keyword evidence="2" id="KW-0472">Membrane</keyword>
<dbReference type="STRING" id="431595.K3WZM6"/>
<dbReference type="AlphaFoldDB" id="K3WZM6"/>
<dbReference type="HOGENOM" id="CLU_928990_0_0_1"/>
<dbReference type="InParanoid" id="K3WZM6"/>